<dbReference type="AlphaFoldDB" id="A0A5B9FZ83"/>
<sequence length="153" mass="18511">MDNQVHDILLNFDEKGKYEHPSYFNYHTLYKKVTSLKKDLDCFFNIDFIVDNQIQDASFFCDLKIPKQLIENYKNELGYSIRISNFGKLVTINFEEELINEMADRIKRILKKSGFTYISYNHLDTIYDGSFEDFKNVYTNYKPTWYTRYFDYI</sequence>
<accession>A0A5B9FZ83</accession>
<protein>
    <submittedName>
        <fullName evidence="1">Uncharacterized protein</fullName>
    </submittedName>
</protein>
<dbReference type="KEGG" id="fak:FUA48_16615"/>
<dbReference type="EMBL" id="CP042831">
    <property type="protein sequence ID" value="QEE51138.1"/>
    <property type="molecule type" value="Genomic_DNA"/>
</dbReference>
<organism evidence="1 2">
    <name type="scientific">Flavobacterium alkalisoli</name>
    <dbReference type="NCBI Taxonomy" id="2602769"/>
    <lineage>
        <taxon>Bacteria</taxon>
        <taxon>Pseudomonadati</taxon>
        <taxon>Bacteroidota</taxon>
        <taxon>Flavobacteriia</taxon>
        <taxon>Flavobacteriales</taxon>
        <taxon>Flavobacteriaceae</taxon>
        <taxon>Flavobacterium</taxon>
    </lineage>
</organism>
<dbReference type="OrthoDB" id="6199080at2"/>
<name>A0A5B9FZ83_9FLAO</name>
<dbReference type="RefSeq" id="WP_147584576.1">
    <property type="nucleotide sequence ID" value="NZ_CP042831.1"/>
</dbReference>
<reference evidence="1 2" key="1">
    <citation type="submission" date="2019-08" db="EMBL/GenBank/DDBJ databases">
        <title>Flavobacterium alkalisoli sp. nov., isolated from rhizosphere soil of Suaeda salsa.</title>
        <authorList>
            <person name="Sun J.-Q."/>
            <person name="Xu L."/>
        </authorList>
    </citation>
    <scope>NUCLEOTIDE SEQUENCE [LARGE SCALE GENOMIC DNA]</scope>
    <source>
        <strain evidence="1 2">XS-5</strain>
    </source>
</reference>
<evidence type="ECO:0000313" key="2">
    <source>
        <dbReference type="Proteomes" id="UP000321222"/>
    </source>
</evidence>
<proteinExistence type="predicted"/>
<dbReference type="Proteomes" id="UP000321222">
    <property type="component" value="Chromosome"/>
</dbReference>
<keyword evidence="2" id="KW-1185">Reference proteome</keyword>
<evidence type="ECO:0000313" key="1">
    <source>
        <dbReference type="EMBL" id="QEE51138.1"/>
    </source>
</evidence>
<gene>
    <name evidence="1" type="ORF">FUA48_16615</name>
</gene>